<feature type="non-terminal residue" evidence="1">
    <location>
        <position position="1"/>
    </location>
</feature>
<gene>
    <name evidence="1" type="ORF">DEBURN_LOCUS11500</name>
</gene>
<organism evidence="1 2">
    <name type="scientific">Diversispora eburnea</name>
    <dbReference type="NCBI Taxonomy" id="1213867"/>
    <lineage>
        <taxon>Eukaryota</taxon>
        <taxon>Fungi</taxon>
        <taxon>Fungi incertae sedis</taxon>
        <taxon>Mucoromycota</taxon>
        <taxon>Glomeromycotina</taxon>
        <taxon>Glomeromycetes</taxon>
        <taxon>Diversisporales</taxon>
        <taxon>Diversisporaceae</taxon>
        <taxon>Diversispora</taxon>
    </lineage>
</organism>
<name>A0A9N9DXW0_9GLOM</name>
<sequence>PMYTPFLKTYYRRDAHYLSPEQIEEIRELKDKVPMYKVVGDYHIRKER</sequence>
<dbReference type="AlphaFoldDB" id="A0A9N9DXW0"/>
<evidence type="ECO:0000313" key="1">
    <source>
        <dbReference type="EMBL" id="CAG8652450.1"/>
    </source>
</evidence>
<dbReference type="EMBL" id="CAJVPK010006708">
    <property type="protein sequence ID" value="CAG8652450.1"/>
    <property type="molecule type" value="Genomic_DNA"/>
</dbReference>
<feature type="non-terminal residue" evidence="1">
    <location>
        <position position="48"/>
    </location>
</feature>
<reference evidence="1" key="1">
    <citation type="submission" date="2021-06" db="EMBL/GenBank/DDBJ databases">
        <authorList>
            <person name="Kallberg Y."/>
            <person name="Tangrot J."/>
            <person name="Rosling A."/>
        </authorList>
    </citation>
    <scope>NUCLEOTIDE SEQUENCE</scope>
    <source>
        <strain evidence="1">AZ414A</strain>
    </source>
</reference>
<comment type="caution">
    <text evidence="1">The sequence shown here is derived from an EMBL/GenBank/DDBJ whole genome shotgun (WGS) entry which is preliminary data.</text>
</comment>
<accession>A0A9N9DXW0</accession>
<dbReference type="Proteomes" id="UP000789706">
    <property type="component" value="Unassembled WGS sequence"/>
</dbReference>
<proteinExistence type="predicted"/>
<dbReference type="OrthoDB" id="2425717at2759"/>
<keyword evidence="2" id="KW-1185">Reference proteome</keyword>
<evidence type="ECO:0000313" key="2">
    <source>
        <dbReference type="Proteomes" id="UP000789706"/>
    </source>
</evidence>
<protein>
    <submittedName>
        <fullName evidence="1">1336_t:CDS:1</fullName>
    </submittedName>
</protein>